<dbReference type="PANTHER" id="PTHR45835">
    <property type="entry name" value="YALI0A06105P"/>
    <property type="match status" value="1"/>
</dbReference>
<dbReference type="AlphaFoldDB" id="A0A5B6WWB8"/>
<gene>
    <name evidence="1" type="ORF">EPI10_007134</name>
</gene>
<reference evidence="2" key="1">
    <citation type="journal article" date="2019" name="Plant Biotechnol. J.">
        <title>Genome sequencing of the Australian wild diploid species Gossypium australe highlights disease resistance and delayed gland morphogenesis.</title>
        <authorList>
            <person name="Cai Y."/>
            <person name="Cai X."/>
            <person name="Wang Q."/>
            <person name="Wang P."/>
            <person name="Zhang Y."/>
            <person name="Cai C."/>
            <person name="Xu Y."/>
            <person name="Wang K."/>
            <person name="Zhou Z."/>
            <person name="Wang C."/>
            <person name="Geng S."/>
            <person name="Li B."/>
            <person name="Dong Q."/>
            <person name="Hou Y."/>
            <person name="Wang H."/>
            <person name="Ai P."/>
            <person name="Liu Z."/>
            <person name="Yi F."/>
            <person name="Sun M."/>
            <person name="An G."/>
            <person name="Cheng J."/>
            <person name="Zhang Y."/>
            <person name="Shi Q."/>
            <person name="Xie Y."/>
            <person name="Shi X."/>
            <person name="Chang Y."/>
            <person name="Huang F."/>
            <person name="Chen Y."/>
            <person name="Hong S."/>
            <person name="Mi L."/>
            <person name="Sun Q."/>
            <person name="Zhang L."/>
            <person name="Zhou B."/>
            <person name="Peng R."/>
            <person name="Zhang X."/>
            <person name="Liu F."/>
        </authorList>
    </citation>
    <scope>NUCLEOTIDE SEQUENCE [LARGE SCALE GENOMIC DNA]</scope>
    <source>
        <strain evidence="2">cv. PA1801</strain>
    </source>
</reference>
<dbReference type="Proteomes" id="UP000325315">
    <property type="component" value="Unassembled WGS sequence"/>
</dbReference>
<dbReference type="EMBL" id="SMMG02000002">
    <property type="protein sequence ID" value="KAA3485105.1"/>
    <property type="molecule type" value="Genomic_DNA"/>
</dbReference>
<keyword evidence="1" id="KW-0645">Protease</keyword>
<dbReference type="SUPFAM" id="SSF53098">
    <property type="entry name" value="Ribonuclease H-like"/>
    <property type="match status" value="1"/>
</dbReference>
<name>A0A5B6WWB8_9ROSI</name>
<evidence type="ECO:0000313" key="1">
    <source>
        <dbReference type="EMBL" id="KAA3485105.1"/>
    </source>
</evidence>
<dbReference type="GO" id="GO:0006508">
    <property type="term" value="P:proteolysis"/>
    <property type="evidence" value="ECO:0007669"/>
    <property type="project" value="UniProtKB-KW"/>
</dbReference>
<comment type="caution">
    <text evidence="1">The sequence shown here is derived from an EMBL/GenBank/DDBJ whole genome shotgun (WGS) entry which is preliminary data.</text>
</comment>
<dbReference type="OrthoDB" id="5554229at2759"/>
<dbReference type="InterPro" id="IPR012337">
    <property type="entry name" value="RNaseH-like_sf"/>
</dbReference>
<proteinExistence type="predicted"/>
<dbReference type="GO" id="GO:0008233">
    <property type="term" value="F:peptidase activity"/>
    <property type="evidence" value="ECO:0007669"/>
    <property type="project" value="UniProtKB-KW"/>
</dbReference>
<protein>
    <submittedName>
        <fullName evidence="1">Gag protease polyprotein</fullName>
    </submittedName>
</protein>
<accession>A0A5B6WWB8</accession>
<evidence type="ECO:0000313" key="2">
    <source>
        <dbReference type="Proteomes" id="UP000325315"/>
    </source>
</evidence>
<keyword evidence="1" id="KW-0378">Hydrolase</keyword>
<sequence>MDFVVGLPLTSRKNDAILVIVDQLTRSTHFLHVGTNYSLEKYTELYINEIFWEKLHEALGTRLNSNTTFDPQMNGQSKRVFQVLEDMLRSCVRI</sequence>
<organism evidence="1 2">
    <name type="scientific">Gossypium australe</name>
    <dbReference type="NCBI Taxonomy" id="47621"/>
    <lineage>
        <taxon>Eukaryota</taxon>
        <taxon>Viridiplantae</taxon>
        <taxon>Streptophyta</taxon>
        <taxon>Embryophyta</taxon>
        <taxon>Tracheophyta</taxon>
        <taxon>Spermatophyta</taxon>
        <taxon>Magnoliopsida</taxon>
        <taxon>eudicotyledons</taxon>
        <taxon>Gunneridae</taxon>
        <taxon>Pentapetalae</taxon>
        <taxon>rosids</taxon>
        <taxon>malvids</taxon>
        <taxon>Malvales</taxon>
        <taxon>Malvaceae</taxon>
        <taxon>Malvoideae</taxon>
        <taxon>Gossypium</taxon>
    </lineage>
</organism>
<keyword evidence="2" id="KW-1185">Reference proteome</keyword>
<dbReference type="PANTHER" id="PTHR45835:SF99">
    <property type="entry name" value="CHROMO DOMAIN-CONTAINING PROTEIN-RELATED"/>
    <property type="match status" value="1"/>
</dbReference>